<dbReference type="EMBL" id="BOMH01000014">
    <property type="protein sequence ID" value="GID63974.1"/>
    <property type="molecule type" value="Genomic_DNA"/>
</dbReference>
<dbReference type="Proteomes" id="UP000619479">
    <property type="component" value="Unassembled WGS sequence"/>
</dbReference>
<evidence type="ECO:0000256" key="1">
    <source>
        <dbReference type="SAM" id="Phobius"/>
    </source>
</evidence>
<proteinExistence type="predicted"/>
<evidence type="ECO:0000313" key="2">
    <source>
        <dbReference type="EMBL" id="GID63974.1"/>
    </source>
</evidence>
<keyword evidence="1" id="KW-1133">Transmembrane helix</keyword>
<keyword evidence="3" id="KW-1185">Reference proteome</keyword>
<dbReference type="RefSeq" id="WP_203739407.1">
    <property type="nucleotide sequence ID" value="NZ_BAAAUC010000015.1"/>
</dbReference>
<dbReference type="AlphaFoldDB" id="A0A919IE80"/>
<sequence length="303" mass="31931">MTDQIERLFEDLRADTMPRIVPPGSAAARGTVRSRRIRRTAMAGAGLAVVVAAGIGFGAPSHLRQPAPAAAPLPQAELDVLAKSAATQIGLHDGDRYGGTATAPAGRVITLKRVPGTYEIVMACGGEAGNVAVNVSGNKWTLQCGPKPAPVHLTMTLTAADPEITLDATPDATARGRYALAYSMQLSEDDQKQLMYDADAVVGSSDEFGSGGGFLAADLDVRDERIKAGKYTFTFSCAGEGWVKVKIGNSDMTRVIKSYQKDCDGKATGFDVTLPAGTIGTVMVTPSPYAENQAAVAWRWDRR</sequence>
<protein>
    <submittedName>
        <fullName evidence="2">Uncharacterized protein</fullName>
    </submittedName>
</protein>
<organism evidence="2 3">
    <name type="scientific">Actinoplanes cyaneus</name>
    <dbReference type="NCBI Taxonomy" id="52696"/>
    <lineage>
        <taxon>Bacteria</taxon>
        <taxon>Bacillati</taxon>
        <taxon>Actinomycetota</taxon>
        <taxon>Actinomycetes</taxon>
        <taxon>Micromonosporales</taxon>
        <taxon>Micromonosporaceae</taxon>
        <taxon>Actinoplanes</taxon>
    </lineage>
</organism>
<reference evidence="2" key="1">
    <citation type="submission" date="2021-01" db="EMBL/GenBank/DDBJ databases">
        <title>Whole genome shotgun sequence of Actinoplanes cyaneus NBRC 14990.</title>
        <authorList>
            <person name="Komaki H."/>
            <person name="Tamura T."/>
        </authorList>
    </citation>
    <scope>NUCLEOTIDE SEQUENCE</scope>
    <source>
        <strain evidence="2">NBRC 14990</strain>
    </source>
</reference>
<keyword evidence="1" id="KW-0812">Transmembrane</keyword>
<comment type="caution">
    <text evidence="2">The sequence shown here is derived from an EMBL/GenBank/DDBJ whole genome shotgun (WGS) entry which is preliminary data.</text>
</comment>
<name>A0A919IE80_9ACTN</name>
<gene>
    <name evidence="2" type="ORF">Acy02nite_18550</name>
</gene>
<accession>A0A919IE80</accession>
<keyword evidence="1" id="KW-0472">Membrane</keyword>
<feature type="transmembrane region" description="Helical" evidence="1">
    <location>
        <begin position="41"/>
        <end position="59"/>
    </location>
</feature>
<evidence type="ECO:0000313" key="3">
    <source>
        <dbReference type="Proteomes" id="UP000619479"/>
    </source>
</evidence>